<proteinExistence type="predicted"/>
<keyword evidence="2" id="KW-0808">Transferase</keyword>
<dbReference type="Gene3D" id="2.60.120.380">
    <property type="match status" value="1"/>
</dbReference>
<feature type="signal peptide" evidence="1">
    <location>
        <begin position="1"/>
        <end position="20"/>
    </location>
</feature>
<evidence type="ECO:0000313" key="2">
    <source>
        <dbReference type="EMBL" id="BCX48670.1"/>
    </source>
</evidence>
<dbReference type="GO" id="GO:0004674">
    <property type="term" value="F:protein serine/threonine kinase activity"/>
    <property type="evidence" value="ECO:0007669"/>
    <property type="project" value="UniProtKB-KW"/>
</dbReference>
<gene>
    <name evidence="2" type="ORF">HAHE_25780</name>
</gene>
<dbReference type="RefSeq" id="WP_338684995.1">
    <property type="nucleotide sequence ID" value="NZ_AP024702.1"/>
</dbReference>
<keyword evidence="1" id="KW-0732">Signal</keyword>
<keyword evidence="2" id="KW-0723">Serine/threonine-protein kinase</keyword>
<keyword evidence="3" id="KW-1185">Reference proteome</keyword>
<reference evidence="2 3" key="1">
    <citation type="submission" date="2021-06" db="EMBL/GenBank/DDBJ databases">
        <title>Complete genome of Haloferula helveola possessing various polysaccharide degrading enzymes.</title>
        <authorList>
            <person name="Takami H."/>
            <person name="Huang C."/>
            <person name="Hamasaki K."/>
        </authorList>
    </citation>
    <scope>NUCLEOTIDE SEQUENCE [LARGE SCALE GENOMIC DNA]</scope>
    <source>
        <strain evidence="2 3">CN-1</strain>
    </source>
</reference>
<evidence type="ECO:0000313" key="3">
    <source>
        <dbReference type="Proteomes" id="UP001374893"/>
    </source>
</evidence>
<dbReference type="EMBL" id="AP024702">
    <property type="protein sequence ID" value="BCX48670.1"/>
    <property type="molecule type" value="Genomic_DNA"/>
</dbReference>
<name>A0ABM7RLJ1_9BACT</name>
<protein>
    <submittedName>
        <fullName evidence="2">Serine/threonine protein kinase</fullName>
    </submittedName>
</protein>
<keyword evidence="2" id="KW-0418">Kinase</keyword>
<organism evidence="2 3">
    <name type="scientific">Haloferula helveola</name>
    <dbReference type="NCBI Taxonomy" id="490095"/>
    <lineage>
        <taxon>Bacteria</taxon>
        <taxon>Pseudomonadati</taxon>
        <taxon>Verrucomicrobiota</taxon>
        <taxon>Verrucomicrobiia</taxon>
        <taxon>Verrucomicrobiales</taxon>
        <taxon>Verrucomicrobiaceae</taxon>
        <taxon>Haloferula</taxon>
    </lineage>
</organism>
<accession>A0ABM7RLJ1</accession>
<sequence>MNLRFATLSVSAALVASAIAEDATTRIQFEAGTSQAVVTGKVTGRDGTIYKLNAKEGQFLLVQVLPEGKGADFNIFIPGKGPGDEALFNSSTGGRTYIGQLYKTGDHSILVYQNRAAARRGETADYKMLVRVTDKKPEPEEVPATGPVPQKVIDDCLAELRKMVGEKEMKVKKAERGENSFIIDVDVEGVPEPWRCFHDGTKCTGTEYQGEG</sequence>
<dbReference type="Proteomes" id="UP001374893">
    <property type="component" value="Chromosome"/>
</dbReference>
<evidence type="ECO:0000256" key="1">
    <source>
        <dbReference type="SAM" id="SignalP"/>
    </source>
</evidence>
<feature type="chain" id="PRO_5045979004" evidence="1">
    <location>
        <begin position="21"/>
        <end position="212"/>
    </location>
</feature>